<dbReference type="EMBL" id="PEBQ01000057">
    <property type="protein sequence ID" value="PHY94911.1"/>
    <property type="molecule type" value="Genomic_DNA"/>
</dbReference>
<keyword evidence="2" id="KW-1185">Reference proteome</keyword>
<dbReference type="RefSeq" id="WP_042787176.1">
    <property type="nucleotide sequence ID" value="NZ_PEBQ01000057.1"/>
</dbReference>
<reference evidence="1 2" key="1">
    <citation type="submission" date="2017-10" db="EMBL/GenBank/DDBJ databases">
        <title>Genomic analysis of the genus Acetobacter.</title>
        <authorList>
            <person name="Kim K.H."/>
            <person name="Chun B.H."/>
            <person name="Son A.R."/>
            <person name="Jeon C.O."/>
        </authorList>
    </citation>
    <scope>NUCLEOTIDE SEQUENCE [LARGE SCALE GENOMIC DNA]</scope>
    <source>
        <strain evidence="1 2">LHT 2458</strain>
    </source>
</reference>
<dbReference type="Gene3D" id="1.10.10.690">
    <property type="entry name" value="YidB-like"/>
    <property type="match status" value="1"/>
</dbReference>
<comment type="caution">
    <text evidence="1">The sequence shown here is derived from an EMBL/GenBank/DDBJ whole genome shotgun (WGS) entry which is preliminary data.</text>
</comment>
<dbReference type="Proteomes" id="UP000228751">
    <property type="component" value="Unassembled WGS sequence"/>
</dbReference>
<evidence type="ECO:0000313" key="2">
    <source>
        <dbReference type="Proteomes" id="UP000228751"/>
    </source>
</evidence>
<dbReference type="InterPro" id="IPR027405">
    <property type="entry name" value="YidB-like"/>
</dbReference>
<accession>A0A2G4RE93</accession>
<dbReference type="AlphaFoldDB" id="A0A2G4RE93"/>
<dbReference type="OrthoDB" id="7278837at2"/>
<proteinExistence type="predicted"/>
<evidence type="ECO:0000313" key="1">
    <source>
        <dbReference type="EMBL" id="PHY94911.1"/>
    </source>
</evidence>
<sequence length="140" mass="15526">MTFLNSVSNAISSVGDFVTAAWFNKSGLLTALNEVLGPVPTPEQPSKLEQRAEAMGMLSTIRRWQTAPHSPPASEAEVRGFFLQEELDWFSEQTGLSDTATLHIIRRLLPRCVRLRALHDPALFPQKRSPISTQENTPAV</sequence>
<dbReference type="SUPFAM" id="SSF140804">
    <property type="entry name" value="YidB-like"/>
    <property type="match status" value="1"/>
</dbReference>
<name>A0A2G4RE93_9PROT</name>
<gene>
    <name evidence="1" type="ORF">CSR02_04010</name>
</gene>
<organism evidence="1 2">
    <name type="scientific">Acetobacter pomorum</name>
    <dbReference type="NCBI Taxonomy" id="65959"/>
    <lineage>
        <taxon>Bacteria</taxon>
        <taxon>Pseudomonadati</taxon>
        <taxon>Pseudomonadota</taxon>
        <taxon>Alphaproteobacteria</taxon>
        <taxon>Acetobacterales</taxon>
        <taxon>Acetobacteraceae</taxon>
        <taxon>Acetobacter</taxon>
    </lineage>
</organism>
<protein>
    <submittedName>
        <fullName evidence="1">Uncharacterized protein</fullName>
    </submittedName>
</protein>